<keyword evidence="3" id="KW-1185">Reference proteome</keyword>
<dbReference type="RefSeq" id="WP_377458020.1">
    <property type="nucleotide sequence ID" value="NZ_JBHLUB010000003.1"/>
</dbReference>
<dbReference type="EMBL" id="JBHLUB010000003">
    <property type="protein sequence ID" value="MFC0581333.1"/>
    <property type="molecule type" value="Genomic_DNA"/>
</dbReference>
<sequence>MRGTVFAFLNRERTQLYTINENRSLAAAVTGQELTWPTIDNSGWVWTVSNAASTPLISAVPVHEVDGVTRNVNASWLADRNVLSFKISADGARAAIVASDEDGNNLYIAGVIRDSEGVPRGLTNPTTLQTEGDVNFVNWASETKVVAADVGGAERVTAEIVGLDGKNEALRPLLGMTNLSTGPGEDSVYAETDETVYLRVGSSWRAQETEVSDLNYPG</sequence>
<feature type="domain" description="Lipoprotein LpqB C-terminal" evidence="1">
    <location>
        <begin position="3"/>
        <end position="212"/>
    </location>
</feature>
<name>A0ABV6P8C6_9MICC</name>
<dbReference type="Proteomes" id="UP001589862">
    <property type="component" value="Unassembled WGS sequence"/>
</dbReference>
<evidence type="ECO:0000313" key="3">
    <source>
        <dbReference type="Proteomes" id="UP001589862"/>
    </source>
</evidence>
<evidence type="ECO:0000259" key="1">
    <source>
        <dbReference type="Pfam" id="PF10647"/>
    </source>
</evidence>
<proteinExistence type="predicted"/>
<evidence type="ECO:0000313" key="2">
    <source>
        <dbReference type="EMBL" id="MFC0581333.1"/>
    </source>
</evidence>
<organism evidence="2 3">
    <name type="scientific">Micrococcoides hystricis</name>
    <dbReference type="NCBI Taxonomy" id="1572761"/>
    <lineage>
        <taxon>Bacteria</taxon>
        <taxon>Bacillati</taxon>
        <taxon>Actinomycetota</taxon>
        <taxon>Actinomycetes</taxon>
        <taxon>Micrococcales</taxon>
        <taxon>Micrococcaceae</taxon>
        <taxon>Micrococcoides</taxon>
    </lineage>
</organism>
<gene>
    <name evidence="2" type="ORF">ACFFFR_02865</name>
</gene>
<comment type="caution">
    <text evidence="2">The sequence shown here is derived from an EMBL/GenBank/DDBJ whole genome shotgun (WGS) entry which is preliminary data.</text>
</comment>
<accession>A0ABV6P8C6</accession>
<dbReference type="Pfam" id="PF10647">
    <property type="entry name" value="Gmad1"/>
    <property type="match status" value="1"/>
</dbReference>
<protein>
    <submittedName>
        <fullName evidence="2">LpqB family beta-propeller domain-containing protein</fullName>
    </submittedName>
</protein>
<reference evidence="2 3" key="1">
    <citation type="submission" date="2024-09" db="EMBL/GenBank/DDBJ databases">
        <authorList>
            <person name="Sun Q."/>
            <person name="Mori K."/>
        </authorList>
    </citation>
    <scope>NUCLEOTIDE SEQUENCE [LARGE SCALE GENOMIC DNA]</scope>
    <source>
        <strain evidence="2 3">NCAIM B.02604</strain>
    </source>
</reference>
<dbReference type="InterPro" id="IPR018910">
    <property type="entry name" value="LpqB_C"/>
</dbReference>